<evidence type="ECO:0000313" key="2">
    <source>
        <dbReference type="WBParaSite" id="PSU_v2.g19197.t1"/>
    </source>
</evidence>
<protein>
    <submittedName>
        <fullName evidence="2">Uncharacterized protein</fullName>
    </submittedName>
</protein>
<keyword evidence="1" id="KW-1185">Reference proteome</keyword>
<name>A0A914YFX1_9BILA</name>
<organism evidence="1 2">
    <name type="scientific">Panagrolaimus superbus</name>
    <dbReference type="NCBI Taxonomy" id="310955"/>
    <lineage>
        <taxon>Eukaryota</taxon>
        <taxon>Metazoa</taxon>
        <taxon>Ecdysozoa</taxon>
        <taxon>Nematoda</taxon>
        <taxon>Chromadorea</taxon>
        <taxon>Rhabditida</taxon>
        <taxon>Tylenchina</taxon>
        <taxon>Panagrolaimomorpha</taxon>
        <taxon>Panagrolaimoidea</taxon>
        <taxon>Panagrolaimidae</taxon>
        <taxon>Panagrolaimus</taxon>
    </lineage>
</organism>
<evidence type="ECO:0000313" key="1">
    <source>
        <dbReference type="Proteomes" id="UP000887577"/>
    </source>
</evidence>
<proteinExistence type="predicted"/>
<accession>A0A914YFX1</accession>
<dbReference type="AlphaFoldDB" id="A0A914YFX1"/>
<sequence length="160" mass="16832">MRIGQGACGVFQLLRAHVFGRRVDPVAHAQAGGDQVGHLAGRCRHQPGRCTVALAVAVEAVAAQAPPQLQQGQFGGRQFAGQLPHAAFWQGVRGMRIAVGITTITHTHHRTGQAIAAGQQGHAVRAGGEALRRQPGLGGGRLAVLPGRELLAVQHVQRQR</sequence>
<dbReference type="WBParaSite" id="PSU_v2.g19197.t1">
    <property type="protein sequence ID" value="PSU_v2.g19197.t1"/>
    <property type="gene ID" value="PSU_v2.g19197"/>
</dbReference>
<reference evidence="2" key="1">
    <citation type="submission" date="2022-11" db="UniProtKB">
        <authorList>
            <consortium name="WormBaseParasite"/>
        </authorList>
    </citation>
    <scope>IDENTIFICATION</scope>
</reference>
<dbReference type="Proteomes" id="UP000887577">
    <property type="component" value="Unplaced"/>
</dbReference>